<organism evidence="2 4">
    <name type="scientific">Pseudomonas amygdali pv. lachrymans</name>
    <name type="common">Pseudomonas syringae pv. lachrymans</name>
    <dbReference type="NCBI Taxonomy" id="53707"/>
    <lineage>
        <taxon>Bacteria</taxon>
        <taxon>Pseudomonadati</taxon>
        <taxon>Pseudomonadota</taxon>
        <taxon>Gammaproteobacteria</taxon>
        <taxon>Pseudomonadales</taxon>
        <taxon>Pseudomonadaceae</taxon>
        <taxon>Pseudomonas</taxon>
        <taxon>Pseudomonas amygdali</taxon>
    </lineage>
</organism>
<reference evidence="2 4" key="1">
    <citation type="submission" date="2015-07" db="EMBL/GenBank/DDBJ databases">
        <authorList>
            <person name="O'Brien H.E."/>
            <person name="Thakur S."/>
            <person name="Gong Y."/>
            <person name="Wang P.W."/>
            <person name="Guttman D.S."/>
        </authorList>
    </citation>
    <scope>NUCLEOTIDE SEQUENCE [LARGE SCALE GENOMIC DNA]</scope>
    <source>
        <strain evidence="2 4">107</strain>
    </source>
</reference>
<evidence type="ECO:0000313" key="4">
    <source>
        <dbReference type="Proteomes" id="UP000037943"/>
    </source>
</evidence>
<gene>
    <name evidence="2" type="ORF">AC499_0442</name>
    <name evidence="3" type="ORF">AC499_1401</name>
</gene>
<comment type="caution">
    <text evidence="2">The sequence shown here is derived from an EMBL/GenBank/DDBJ whole genome shotgun (WGS) entry which is preliminary data.</text>
</comment>
<keyword evidence="4" id="KW-1185">Reference proteome</keyword>
<keyword evidence="1" id="KW-1133">Transmembrane helix</keyword>
<evidence type="ECO:0000313" key="3">
    <source>
        <dbReference type="EMBL" id="KPC18199.1"/>
    </source>
</evidence>
<accession>A0ABR5KR03</accession>
<feature type="transmembrane region" description="Helical" evidence="1">
    <location>
        <begin position="12"/>
        <end position="35"/>
    </location>
</feature>
<proteinExistence type="predicted"/>
<keyword evidence="1" id="KW-0812">Transmembrane</keyword>
<name>A0ABR5KR03_PSEAV</name>
<evidence type="ECO:0000313" key="2">
    <source>
        <dbReference type="EMBL" id="KPC17240.1"/>
    </source>
</evidence>
<dbReference type="EMBL" id="LGLK01000057">
    <property type="protein sequence ID" value="KPC18199.1"/>
    <property type="molecule type" value="Genomic_DNA"/>
</dbReference>
<sequence length="46" mass="4781">MTLSLPSLELPGIVLVGAICFVAGLAVGSALTARVGEWRQRRASRG</sequence>
<reference evidence="2 4" key="2">
    <citation type="submission" date="2015-10" db="EMBL/GenBank/DDBJ databases">
        <title>Comparative genomics and high-throughput reverse genetic screens identify a new phytobacterial MAMP and an Arabidopsis receptor required for immune elicitation.</title>
        <authorList>
            <person name="Mott G.A."/>
            <person name="Thakur S."/>
            <person name="Wang P.W."/>
            <person name="Desveaux D."/>
            <person name="Guttman D.S."/>
        </authorList>
    </citation>
    <scope>NUCLEOTIDE SEQUENCE [LARGE SCALE GENOMIC DNA]</scope>
    <source>
        <strain evidence="2 4">107</strain>
    </source>
</reference>
<evidence type="ECO:0000256" key="1">
    <source>
        <dbReference type="SAM" id="Phobius"/>
    </source>
</evidence>
<dbReference type="EMBL" id="LGLK01000057">
    <property type="protein sequence ID" value="KPC17240.1"/>
    <property type="molecule type" value="Genomic_DNA"/>
</dbReference>
<dbReference type="Proteomes" id="UP000037943">
    <property type="component" value="Unassembled WGS sequence"/>
</dbReference>
<protein>
    <submittedName>
        <fullName evidence="2">Uncharacterized protein</fullName>
    </submittedName>
</protein>
<keyword evidence="1" id="KW-0472">Membrane</keyword>